<dbReference type="Proteomes" id="UP000244893">
    <property type="component" value="Unassembled WGS sequence"/>
</dbReference>
<dbReference type="RefSeq" id="WP_116755227.1">
    <property type="nucleotide sequence ID" value="NZ_JBHUEX010000001.1"/>
</dbReference>
<feature type="transmembrane region" description="Helical" evidence="1">
    <location>
        <begin position="141"/>
        <end position="159"/>
    </location>
</feature>
<evidence type="ECO:0000313" key="2">
    <source>
        <dbReference type="EMBL" id="PVZ95492.1"/>
    </source>
</evidence>
<name>A0A2V1HUV6_9MICO</name>
<keyword evidence="1" id="KW-0812">Transmembrane</keyword>
<comment type="caution">
    <text evidence="2">The sequence shown here is derived from an EMBL/GenBank/DDBJ whole genome shotgun (WGS) entry which is preliminary data.</text>
</comment>
<dbReference type="OrthoDB" id="5123379at2"/>
<dbReference type="AlphaFoldDB" id="A0A2V1HUV6"/>
<evidence type="ECO:0000256" key="1">
    <source>
        <dbReference type="SAM" id="Phobius"/>
    </source>
</evidence>
<organism evidence="2 3">
    <name type="scientific">Amnibacterium flavum</name>
    <dbReference type="NCBI Taxonomy" id="2173173"/>
    <lineage>
        <taxon>Bacteria</taxon>
        <taxon>Bacillati</taxon>
        <taxon>Actinomycetota</taxon>
        <taxon>Actinomycetes</taxon>
        <taxon>Micrococcales</taxon>
        <taxon>Microbacteriaceae</taxon>
        <taxon>Amnibacterium</taxon>
    </lineage>
</organism>
<keyword evidence="3" id="KW-1185">Reference proteome</keyword>
<keyword evidence="1" id="KW-0472">Membrane</keyword>
<accession>A0A2V1HUV6</accession>
<gene>
    <name evidence="2" type="ORF">DDQ50_03010</name>
</gene>
<protein>
    <recommendedName>
        <fullName evidence="4">DNA helicase</fullName>
    </recommendedName>
</protein>
<evidence type="ECO:0008006" key="4">
    <source>
        <dbReference type="Google" id="ProtNLM"/>
    </source>
</evidence>
<evidence type="ECO:0000313" key="3">
    <source>
        <dbReference type="Proteomes" id="UP000244893"/>
    </source>
</evidence>
<dbReference type="EMBL" id="QEOP01000001">
    <property type="protein sequence ID" value="PVZ95492.1"/>
    <property type="molecule type" value="Genomic_DNA"/>
</dbReference>
<proteinExistence type="predicted"/>
<reference evidence="2 3" key="1">
    <citation type="submission" date="2018-05" db="EMBL/GenBank/DDBJ databases">
        <title>Amnibacterium sp. M8JJ-5, whole genome shotgun sequence.</title>
        <authorList>
            <person name="Tuo L."/>
        </authorList>
    </citation>
    <scope>NUCLEOTIDE SEQUENCE [LARGE SCALE GENOMIC DNA]</scope>
    <source>
        <strain evidence="2 3">M8JJ-5</strain>
    </source>
</reference>
<sequence>MGLSRKRKKELRKLKGHAEELWQEQQEVLERASAVIREASRQAGHLTREEVVPRVSSTYDEKLRPGVEKGRAFGGAVIGTAKDKIVDDVLPAVATVAGSALSILDIGNDVRKRLEKTANEVGKRVQKQVVPAKKGPGPGTYIAIGLGVVALAGIAYAAWQTFRADDDLWIADDEPEAAPDETAPKA</sequence>
<keyword evidence="1" id="KW-1133">Transmembrane helix</keyword>